<keyword evidence="4" id="KW-0472">Membrane</keyword>
<evidence type="ECO:0000256" key="2">
    <source>
        <dbReference type="PIRSR" id="PIRSR605754-1"/>
    </source>
</evidence>
<dbReference type="Proteomes" id="UP000502706">
    <property type="component" value="Chromosome"/>
</dbReference>
<evidence type="ECO:0000256" key="3">
    <source>
        <dbReference type="SAM" id="MobiDB-lite"/>
    </source>
</evidence>
<evidence type="ECO:0000313" key="5">
    <source>
        <dbReference type="EMBL" id="QIN79184.1"/>
    </source>
</evidence>
<organism evidence="5 6">
    <name type="scientific">Rubrobacter marinus</name>
    <dbReference type="NCBI Taxonomy" id="2653852"/>
    <lineage>
        <taxon>Bacteria</taxon>
        <taxon>Bacillati</taxon>
        <taxon>Actinomycetota</taxon>
        <taxon>Rubrobacteria</taxon>
        <taxon>Rubrobacterales</taxon>
        <taxon>Rubrobacteraceae</taxon>
        <taxon>Rubrobacter</taxon>
    </lineage>
</organism>
<feature type="active site" description="Proton donor/acceptor" evidence="2">
    <location>
        <position position="144"/>
    </location>
</feature>
<keyword evidence="4" id="KW-0812">Transmembrane</keyword>
<dbReference type="InterPro" id="IPR042003">
    <property type="entry name" value="Sortase_E"/>
</dbReference>
<feature type="transmembrane region" description="Helical" evidence="4">
    <location>
        <begin position="23"/>
        <end position="44"/>
    </location>
</feature>
<dbReference type="EMBL" id="CP045121">
    <property type="protein sequence ID" value="QIN79184.1"/>
    <property type="molecule type" value="Genomic_DNA"/>
</dbReference>
<name>A0A6G8PY62_9ACTN</name>
<keyword evidence="4" id="KW-1133">Transmembrane helix</keyword>
<keyword evidence="6" id="KW-1185">Reference proteome</keyword>
<dbReference type="Pfam" id="PF04203">
    <property type="entry name" value="Sortase"/>
    <property type="match status" value="1"/>
</dbReference>
<evidence type="ECO:0000256" key="4">
    <source>
        <dbReference type="SAM" id="Phobius"/>
    </source>
</evidence>
<evidence type="ECO:0000313" key="6">
    <source>
        <dbReference type="Proteomes" id="UP000502706"/>
    </source>
</evidence>
<accession>A0A6G8PY62</accession>
<dbReference type="KEGG" id="rmar:GBA65_12375"/>
<dbReference type="SUPFAM" id="SSF63817">
    <property type="entry name" value="Sortase"/>
    <property type="match status" value="1"/>
</dbReference>
<proteinExistence type="predicted"/>
<feature type="region of interest" description="Disordered" evidence="3">
    <location>
        <begin position="73"/>
        <end position="93"/>
    </location>
</feature>
<gene>
    <name evidence="5" type="ORF">GBA65_12375</name>
</gene>
<evidence type="ECO:0000256" key="1">
    <source>
        <dbReference type="ARBA" id="ARBA00022801"/>
    </source>
</evidence>
<dbReference type="InterPro" id="IPR023365">
    <property type="entry name" value="Sortase_dom-sf"/>
</dbReference>
<reference evidence="5 6" key="1">
    <citation type="submission" date="2019-10" db="EMBL/GenBank/DDBJ databases">
        <title>Rubrobacter sp nov SCSIO 52915 isolated from a deep-sea sediment in the South China Sea.</title>
        <authorList>
            <person name="Chen R.W."/>
        </authorList>
    </citation>
    <scope>NUCLEOTIDE SEQUENCE [LARGE SCALE GENOMIC DNA]</scope>
    <source>
        <strain evidence="5 6">SCSIO 52915</strain>
    </source>
</reference>
<protein>
    <submittedName>
        <fullName evidence="5">Sortase</fullName>
    </submittedName>
</protein>
<dbReference type="AlphaFoldDB" id="A0A6G8PY62"/>
<dbReference type="CDD" id="cd05830">
    <property type="entry name" value="Sortase_E"/>
    <property type="match status" value="1"/>
</dbReference>
<keyword evidence="1" id="KW-0378">Hydrolase</keyword>
<dbReference type="GO" id="GO:0016787">
    <property type="term" value="F:hydrolase activity"/>
    <property type="evidence" value="ECO:0007669"/>
    <property type="project" value="UniProtKB-KW"/>
</dbReference>
<sequence>MGCVLEVAGLDVPRGRMRIKSTILSLLSLALIGAGVALIASFFLGADLLGNAGGDEGEAGDPSDFNVPVLEESTGAARPEPEGSEEAPEDKTLTVSIPDMEVFEAAVPDARGDDEAKLKDYLGIHLQGTGFPWEDGANVYIAGHRLGYPNTDSFLAFWDLDVLENGDEISVRDADGREYTYRVFKEVVVEPTNLEVTRPVPGKDVLTLQTCTLPDYSRRLIVQAEKVA</sequence>
<feature type="active site" description="Acyl-thioester intermediate" evidence="2">
    <location>
        <position position="211"/>
    </location>
</feature>
<dbReference type="Gene3D" id="2.40.260.10">
    <property type="entry name" value="Sortase"/>
    <property type="match status" value="1"/>
</dbReference>
<dbReference type="NCBIfam" id="TIGR01076">
    <property type="entry name" value="sortase_fam"/>
    <property type="match status" value="1"/>
</dbReference>
<dbReference type="InterPro" id="IPR005754">
    <property type="entry name" value="Sortase"/>
</dbReference>